<feature type="region of interest" description="Disordered" evidence="1">
    <location>
        <begin position="111"/>
        <end position="133"/>
    </location>
</feature>
<evidence type="ECO:0000256" key="1">
    <source>
        <dbReference type="SAM" id="MobiDB-lite"/>
    </source>
</evidence>
<gene>
    <name evidence="3" type="ORF">DCC81_03865</name>
</gene>
<evidence type="ECO:0000259" key="2">
    <source>
        <dbReference type="PROSITE" id="PS50943"/>
    </source>
</evidence>
<feature type="domain" description="HTH cro/C1-type" evidence="2">
    <location>
        <begin position="46"/>
        <end position="88"/>
    </location>
</feature>
<keyword evidence="4" id="KW-1185">Reference proteome</keyword>
<dbReference type="InterPro" id="IPR001387">
    <property type="entry name" value="Cro/C1-type_HTH"/>
</dbReference>
<feature type="region of interest" description="Disordered" evidence="1">
    <location>
        <begin position="24"/>
        <end position="46"/>
    </location>
</feature>
<accession>A0A2T7BLX0</accession>
<comment type="caution">
    <text evidence="3">The sequence shown here is derived from an EMBL/GenBank/DDBJ whole genome shotgun (WGS) entry which is preliminary data.</text>
</comment>
<name>A0A2T7BLX0_9BACT</name>
<feature type="compositionally biased region" description="Basic and acidic residues" evidence="1">
    <location>
        <begin position="37"/>
        <end position="46"/>
    </location>
</feature>
<protein>
    <recommendedName>
        <fullName evidence="2">HTH cro/C1-type domain-containing protein</fullName>
    </recommendedName>
</protein>
<proteinExistence type="predicted"/>
<organism evidence="3 4">
    <name type="scientific">Chitinophaga parva</name>
    <dbReference type="NCBI Taxonomy" id="2169414"/>
    <lineage>
        <taxon>Bacteria</taxon>
        <taxon>Pseudomonadati</taxon>
        <taxon>Bacteroidota</taxon>
        <taxon>Chitinophagia</taxon>
        <taxon>Chitinophagales</taxon>
        <taxon>Chitinophagaceae</taxon>
        <taxon>Chitinophaga</taxon>
    </lineage>
</organism>
<dbReference type="PROSITE" id="PS50943">
    <property type="entry name" value="HTH_CROC1"/>
    <property type="match status" value="1"/>
</dbReference>
<sequence length="133" mass="14678">METREKESIKLRFALALFRRLQHNKQLAGPTGPRQKQRSETVDSYQKLERASGIPKATLIGVFQGKINAASTTLFAIAEALDGGMTALGSELDSITDEDLAAYKEALRHSQKARIEKKKKGTPGRGRKARPTK</sequence>
<evidence type="ECO:0000313" key="4">
    <source>
        <dbReference type="Proteomes" id="UP000244450"/>
    </source>
</evidence>
<evidence type="ECO:0000313" key="3">
    <source>
        <dbReference type="EMBL" id="PUZ28630.1"/>
    </source>
</evidence>
<dbReference type="Proteomes" id="UP000244450">
    <property type="component" value="Unassembled WGS sequence"/>
</dbReference>
<reference evidence="3 4" key="1">
    <citation type="submission" date="2018-04" db="EMBL/GenBank/DDBJ databases">
        <title>Chitinophaga fuyangensis sp. nov., isolated from soil in a chemical factory.</title>
        <authorList>
            <person name="Chen K."/>
        </authorList>
    </citation>
    <scope>NUCLEOTIDE SEQUENCE [LARGE SCALE GENOMIC DNA]</scope>
    <source>
        <strain evidence="3 4">LY-1</strain>
    </source>
</reference>
<dbReference type="AlphaFoldDB" id="A0A2T7BLX0"/>
<dbReference type="EMBL" id="QCYK01000001">
    <property type="protein sequence ID" value="PUZ28630.1"/>
    <property type="molecule type" value="Genomic_DNA"/>
</dbReference>